<sequence length="39" mass="4308">MRIINLVENEIGDSGCDAAHGHYDHSGELSNDFLTFCLL</sequence>
<name>A0A840SGK6_9SPIR</name>
<accession>A0A840SGK6</accession>
<protein>
    <submittedName>
        <fullName evidence="1">Uncharacterized protein</fullName>
    </submittedName>
</protein>
<gene>
    <name evidence="1" type="ORF">HNP77_002259</name>
</gene>
<dbReference type="Proteomes" id="UP000578697">
    <property type="component" value="Unassembled WGS sequence"/>
</dbReference>
<evidence type="ECO:0000313" key="2">
    <source>
        <dbReference type="Proteomes" id="UP000578697"/>
    </source>
</evidence>
<keyword evidence="2" id="KW-1185">Reference proteome</keyword>
<reference evidence="1 2" key="1">
    <citation type="submission" date="2020-08" db="EMBL/GenBank/DDBJ databases">
        <title>Genomic Encyclopedia of Type Strains, Phase IV (KMG-IV): sequencing the most valuable type-strain genomes for metagenomic binning, comparative biology and taxonomic classification.</title>
        <authorList>
            <person name="Goeker M."/>
        </authorList>
    </citation>
    <scope>NUCLEOTIDE SEQUENCE [LARGE SCALE GENOMIC DNA]</scope>
    <source>
        <strain evidence="1 2">DSM 103679</strain>
    </source>
</reference>
<proteinExistence type="predicted"/>
<evidence type="ECO:0000313" key="1">
    <source>
        <dbReference type="EMBL" id="MBB5219870.1"/>
    </source>
</evidence>
<organism evidence="1 2">
    <name type="scientific">Treponema rectale</name>
    <dbReference type="NCBI Taxonomy" id="744512"/>
    <lineage>
        <taxon>Bacteria</taxon>
        <taxon>Pseudomonadati</taxon>
        <taxon>Spirochaetota</taxon>
        <taxon>Spirochaetia</taxon>
        <taxon>Spirochaetales</taxon>
        <taxon>Treponemataceae</taxon>
        <taxon>Treponema</taxon>
    </lineage>
</organism>
<comment type="caution">
    <text evidence="1">The sequence shown here is derived from an EMBL/GenBank/DDBJ whole genome shotgun (WGS) entry which is preliminary data.</text>
</comment>
<dbReference type="AlphaFoldDB" id="A0A840SGK6"/>
<dbReference type="EMBL" id="JACHFR010000004">
    <property type="protein sequence ID" value="MBB5219870.1"/>
    <property type="molecule type" value="Genomic_DNA"/>
</dbReference>